<sequence>MASTHHIEIMDEITFFKIHDIDGNGYWDDHEVLSIYGLERQVADGAEHVSAIVQRAFQDLDLDGDGQISQKEYLLFHLPNWTEEEIKADKQWHQTHAEGSLQQEEIHHADHHEPSAYWTDHAPVDGIESHQEQPVIPRKFMEL</sequence>
<dbReference type="Pfam" id="PF13202">
    <property type="entry name" value="EF-hand_5"/>
    <property type="match status" value="1"/>
</dbReference>
<dbReference type="PROSITE" id="PS50222">
    <property type="entry name" value="EF_HAND_2"/>
    <property type="match status" value="1"/>
</dbReference>
<evidence type="ECO:0000313" key="5">
    <source>
        <dbReference type="Proteomes" id="UP000242146"/>
    </source>
</evidence>
<dbReference type="Gene3D" id="1.10.238.10">
    <property type="entry name" value="EF-hand"/>
    <property type="match status" value="1"/>
</dbReference>
<dbReference type="PANTHER" id="PTHR19237">
    <property type="entry name" value="NUCLEOBINDIN"/>
    <property type="match status" value="1"/>
</dbReference>
<dbReference type="EMBL" id="MCGT01000002">
    <property type="protein sequence ID" value="ORX62279.1"/>
    <property type="molecule type" value="Genomic_DNA"/>
</dbReference>
<dbReference type="PROSITE" id="PS00018">
    <property type="entry name" value="EF_HAND_1"/>
    <property type="match status" value="1"/>
</dbReference>
<dbReference type="GO" id="GO:0070062">
    <property type="term" value="C:extracellular exosome"/>
    <property type="evidence" value="ECO:0007669"/>
    <property type="project" value="TreeGrafter"/>
</dbReference>
<evidence type="ECO:0000256" key="2">
    <source>
        <dbReference type="ARBA" id="ARBA00022837"/>
    </source>
</evidence>
<comment type="caution">
    <text evidence="4">The sequence shown here is derived from an EMBL/GenBank/DDBJ whole genome shotgun (WGS) entry which is preliminary data.</text>
</comment>
<protein>
    <recommendedName>
        <fullName evidence="3">EF-hand domain-containing protein</fullName>
    </recommendedName>
</protein>
<organism evidence="4 5">
    <name type="scientific">Hesseltinella vesiculosa</name>
    <dbReference type="NCBI Taxonomy" id="101127"/>
    <lineage>
        <taxon>Eukaryota</taxon>
        <taxon>Fungi</taxon>
        <taxon>Fungi incertae sedis</taxon>
        <taxon>Mucoromycota</taxon>
        <taxon>Mucoromycotina</taxon>
        <taxon>Mucoromycetes</taxon>
        <taxon>Mucorales</taxon>
        <taxon>Cunninghamellaceae</taxon>
        <taxon>Hesseltinella</taxon>
    </lineage>
</organism>
<dbReference type="InterPro" id="IPR011992">
    <property type="entry name" value="EF-hand-dom_pair"/>
</dbReference>
<dbReference type="AlphaFoldDB" id="A0A1X2GW90"/>
<name>A0A1X2GW90_9FUNG</name>
<gene>
    <name evidence="4" type="ORF">DM01DRAFT_1403954</name>
</gene>
<reference evidence="4 5" key="1">
    <citation type="submission" date="2016-07" db="EMBL/GenBank/DDBJ databases">
        <title>Pervasive Adenine N6-methylation of Active Genes in Fungi.</title>
        <authorList>
            <consortium name="DOE Joint Genome Institute"/>
            <person name="Mondo S.J."/>
            <person name="Dannebaum R.O."/>
            <person name="Kuo R.C."/>
            <person name="Labutti K."/>
            <person name="Haridas S."/>
            <person name="Kuo A."/>
            <person name="Salamov A."/>
            <person name="Ahrendt S.R."/>
            <person name="Lipzen A."/>
            <person name="Sullivan W."/>
            <person name="Andreopoulos W.B."/>
            <person name="Clum A."/>
            <person name="Lindquist E."/>
            <person name="Daum C."/>
            <person name="Ramamoorthy G.K."/>
            <person name="Gryganskyi A."/>
            <person name="Culley D."/>
            <person name="Magnuson J.K."/>
            <person name="James T.Y."/>
            <person name="O'Malley M.A."/>
            <person name="Stajich J.E."/>
            <person name="Spatafora J.W."/>
            <person name="Visel A."/>
            <person name="Grigoriev I.V."/>
        </authorList>
    </citation>
    <scope>NUCLEOTIDE SEQUENCE [LARGE SCALE GENOMIC DNA]</scope>
    <source>
        <strain evidence="4 5">NRRL 3301</strain>
    </source>
</reference>
<accession>A0A1X2GW90</accession>
<dbReference type="OrthoDB" id="289247at2759"/>
<dbReference type="InterPro" id="IPR002048">
    <property type="entry name" value="EF_hand_dom"/>
</dbReference>
<dbReference type="GO" id="GO:0005793">
    <property type="term" value="C:endoplasmic reticulum-Golgi intermediate compartment"/>
    <property type="evidence" value="ECO:0007669"/>
    <property type="project" value="TreeGrafter"/>
</dbReference>
<dbReference type="Proteomes" id="UP000242146">
    <property type="component" value="Unassembled WGS sequence"/>
</dbReference>
<dbReference type="STRING" id="101127.A0A1X2GW90"/>
<evidence type="ECO:0000256" key="1">
    <source>
        <dbReference type="ARBA" id="ARBA00022729"/>
    </source>
</evidence>
<feature type="domain" description="EF-hand" evidence="3">
    <location>
        <begin position="48"/>
        <end position="83"/>
    </location>
</feature>
<evidence type="ECO:0000313" key="4">
    <source>
        <dbReference type="EMBL" id="ORX62279.1"/>
    </source>
</evidence>
<keyword evidence="5" id="KW-1185">Reference proteome</keyword>
<proteinExistence type="predicted"/>
<dbReference type="GO" id="GO:0005509">
    <property type="term" value="F:calcium ion binding"/>
    <property type="evidence" value="ECO:0007669"/>
    <property type="project" value="InterPro"/>
</dbReference>
<evidence type="ECO:0000259" key="3">
    <source>
        <dbReference type="PROSITE" id="PS50222"/>
    </source>
</evidence>
<dbReference type="InterPro" id="IPR018247">
    <property type="entry name" value="EF_Hand_1_Ca_BS"/>
</dbReference>
<keyword evidence="2" id="KW-0106">Calcium</keyword>
<dbReference type="InterPro" id="IPR040250">
    <property type="entry name" value="Nucleobindin"/>
</dbReference>
<keyword evidence="1" id="KW-0732">Signal</keyword>
<dbReference type="SUPFAM" id="SSF47473">
    <property type="entry name" value="EF-hand"/>
    <property type="match status" value="1"/>
</dbReference>
<dbReference type="PANTHER" id="PTHR19237:SF20">
    <property type="entry name" value="NUCLEOBINDIN 1"/>
    <property type="match status" value="1"/>
</dbReference>